<name>A0A6I1FAM3_9BACI</name>
<gene>
    <name evidence="5" type="ORF">F9802_18850</name>
</gene>
<dbReference type="InterPro" id="IPR036390">
    <property type="entry name" value="WH_DNA-bd_sf"/>
</dbReference>
<organism evidence="5 6">
    <name type="scientific">Bacillus aerolatus</name>
    <dbReference type="NCBI Taxonomy" id="2653354"/>
    <lineage>
        <taxon>Bacteria</taxon>
        <taxon>Bacillati</taxon>
        <taxon>Bacillota</taxon>
        <taxon>Bacilli</taxon>
        <taxon>Bacillales</taxon>
        <taxon>Bacillaceae</taxon>
        <taxon>Bacillus</taxon>
    </lineage>
</organism>
<feature type="domain" description="HTH marR-type" evidence="4">
    <location>
        <begin position="11"/>
        <end position="146"/>
    </location>
</feature>
<protein>
    <submittedName>
        <fullName evidence="5">MarR family transcriptional regulator</fullName>
    </submittedName>
</protein>
<dbReference type="AlphaFoldDB" id="A0A6I1FAM3"/>
<dbReference type="PROSITE" id="PS01117">
    <property type="entry name" value="HTH_MARR_1"/>
    <property type="match status" value="1"/>
</dbReference>
<dbReference type="SMART" id="SM00347">
    <property type="entry name" value="HTH_MARR"/>
    <property type="match status" value="1"/>
</dbReference>
<accession>A0A6I1FAM3</accession>
<dbReference type="Pfam" id="PF12802">
    <property type="entry name" value="MarR_2"/>
    <property type="match status" value="1"/>
</dbReference>
<dbReference type="EMBL" id="WEIO01000019">
    <property type="protein sequence ID" value="KAB7704088.1"/>
    <property type="molecule type" value="Genomic_DNA"/>
</dbReference>
<proteinExistence type="predicted"/>
<keyword evidence="3" id="KW-0804">Transcription</keyword>
<dbReference type="InterPro" id="IPR000835">
    <property type="entry name" value="HTH_MarR-typ"/>
</dbReference>
<keyword evidence="6" id="KW-1185">Reference proteome</keyword>
<comment type="caution">
    <text evidence="5">The sequence shown here is derived from an EMBL/GenBank/DDBJ whole genome shotgun (WGS) entry which is preliminary data.</text>
</comment>
<evidence type="ECO:0000313" key="6">
    <source>
        <dbReference type="Proteomes" id="UP000429595"/>
    </source>
</evidence>
<dbReference type="RefSeq" id="WP_152154653.1">
    <property type="nucleotide sequence ID" value="NZ_WEIO01000019.1"/>
</dbReference>
<dbReference type="InterPro" id="IPR023187">
    <property type="entry name" value="Tscrpt_reg_MarR-type_CS"/>
</dbReference>
<keyword evidence="2" id="KW-0238">DNA-binding</keyword>
<dbReference type="GO" id="GO:0003677">
    <property type="term" value="F:DNA binding"/>
    <property type="evidence" value="ECO:0007669"/>
    <property type="project" value="UniProtKB-KW"/>
</dbReference>
<reference evidence="5 6" key="1">
    <citation type="submission" date="2019-10" db="EMBL/GenBank/DDBJ databases">
        <title>Bacillus aerolatum sp. nov., isolated from bioaerosol of sport playgrounds.</title>
        <authorList>
            <person name="Chen P."/>
            <person name="Zhang G."/>
        </authorList>
    </citation>
    <scope>NUCLEOTIDE SEQUENCE [LARGE SCALE GENOMIC DNA]</scope>
    <source>
        <strain evidence="5 6">CX253</strain>
    </source>
</reference>
<evidence type="ECO:0000259" key="4">
    <source>
        <dbReference type="PROSITE" id="PS50995"/>
    </source>
</evidence>
<dbReference type="PROSITE" id="PS50995">
    <property type="entry name" value="HTH_MARR_2"/>
    <property type="match status" value="1"/>
</dbReference>
<evidence type="ECO:0000256" key="3">
    <source>
        <dbReference type="ARBA" id="ARBA00023163"/>
    </source>
</evidence>
<dbReference type="GO" id="GO:0003700">
    <property type="term" value="F:DNA-binding transcription factor activity"/>
    <property type="evidence" value="ECO:0007669"/>
    <property type="project" value="InterPro"/>
</dbReference>
<evidence type="ECO:0000256" key="1">
    <source>
        <dbReference type="ARBA" id="ARBA00023015"/>
    </source>
</evidence>
<sequence>MGSENQKLMRSTQLLRSFWNVQKNLMRFVQKTAVENDLSVPQYSILMTIAPHKEMLQKSLGEKTFLPKSTLSQAVDGLVQAGWLNRQQVEGNRREMQLSLSEKGEAFIKTIHLQEGSIHQVFRSAVESLTEKQCDELLETHQRIAAYLEAQGAGQGEGTK</sequence>
<dbReference type="InterPro" id="IPR036388">
    <property type="entry name" value="WH-like_DNA-bd_sf"/>
</dbReference>
<dbReference type="SUPFAM" id="SSF46785">
    <property type="entry name" value="Winged helix' DNA-binding domain"/>
    <property type="match status" value="1"/>
</dbReference>
<dbReference type="PANTHER" id="PTHR42756">
    <property type="entry name" value="TRANSCRIPTIONAL REGULATOR, MARR"/>
    <property type="match status" value="1"/>
</dbReference>
<evidence type="ECO:0000256" key="2">
    <source>
        <dbReference type="ARBA" id="ARBA00023125"/>
    </source>
</evidence>
<dbReference type="PANTHER" id="PTHR42756:SF1">
    <property type="entry name" value="TRANSCRIPTIONAL REPRESSOR OF EMRAB OPERON"/>
    <property type="match status" value="1"/>
</dbReference>
<dbReference type="Proteomes" id="UP000429595">
    <property type="component" value="Unassembled WGS sequence"/>
</dbReference>
<keyword evidence="1" id="KW-0805">Transcription regulation</keyword>
<evidence type="ECO:0000313" key="5">
    <source>
        <dbReference type="EMBL" id="KAB7704088.1"/>
    </source>
</evidence>
<dbReference type="Gene3D" id="1.10.10.10">
    <property type="entry name" value="Winged helix-like DNA-binding domain superfamily/Winged helix DNA-binding domain"/>
    <property type="match status" value="1"/>
</dbReference>